<name>A0A6V7NWJ9_ANACO</name>
<feature type="compositionally biased region" description="Low complexity" evidence="1">
    <location>
        <begin position="80"/>
        <end position="91"/>
    </location>
</feature>
<protein>
    <recommendedName>
        <fullName evidence="3">F-box protein</fullName>
    </recommendedName>
</protein>
<feature type="region of interest" description="Disordered" evidence="1">
    <location>
        <begin position="1"/>
        <end position="34"/>
    </location>
</feature>
<feature type="compositionally biased region" description="Basic residues" evidence="1">
    <location>
        <begin position="326"/>
        <end position="339"/>
    </location>
</feature>
<proteinExistence type="predicted"/>
<feature type="region of interest" description="Disordered" evidence="1">
    <location>
        <begin position="239"/>
        <end position="339"/>
    </location>
</feature>
<gene>
    <name evidence="2" type="ORF">CB5_LOCUS6059</name>
</gene>
<evidence type="ECO:0008006" key="3">
    <source>
        <dbReference type="Google" id="ProtNLM"/>
    </source>
</evidence>
<feature type="compositionally biased region" description="Basic and acidic residues" evidence="1">
    <location>
        <begin position="70"/>
        <end position="79"/>
    </location>
</feature>
<accession>A0A6V7NWJ9</accession>
<organism evidence="2">
    <name type="scientific">Ananas comosus var. bracteatus</name>
    <name type="common">red pineapple</name>
    <dbReference type="NCBI Taxonomy" id="296719"/>
    <lineage>
        <taxon>Eukaryota</taxon>
        <taxon>Viridiplantae</taxon>
        <taxon>Streptophyta</taxon>
        <taxon>Embryophyta</taxon>
        <taxon>Tracheophyta</taxon>
        <taxon>Spermatophyta</taxon>
        <taxon>Magnoliopsida</taxon>
        <taxon>Liliopsida</taxon>
        <taxon>Poales</taxon>
        <taxon>Bromeliaceae</taxon>
        <taxon>Bromelioideae</taxon>
        <taxon>Ananas</taxon>
    </lineage>
</organism>
<dbReference type="AlphaFoldDB" id="A0A6V7NWJ9"/>
<dbReference type="Gene3D" id="3.80.10.10">
    <property type="entry name" value="Ribonuclease Inhibitor"/>
    <property type="match status" value="1"/>
</dbReference>
<dbReference type="SUPFAM" id="SSF52047">
    <property type="entry name" value="RNI-like"/>
    <property type="match status" value="1"/>
</dbReference>
<dbReference type="InterPro" id="IPR032675">
    <property type="entry name" value="LRR_dom_sf"/>
</dbReference>
<sequence length="339" mass="36452">MLSGTGPGRRDRSHQAGLRGSLMRPVPGSEGPVPVRWPAKIAEIWLSPENATLGNRSLDKDRSPGISLSGKDRIKHELRSIPSSSSSARSPTPTCLASPSPPRPPQASVASCSFGASGALAILRGCPLLEELSLKRLRGLDSPLLLVDNDDNAGGNATSSSLRSICFKELYNAQCFALLILGAPNLKSLKLFCCSGGWDPFPEALPTAALALAEVHLEKLQVIDSRLTALALYANETVGEGRAGRGPRGSDGDRKRNNIPNSEMARTKHRDSQGATVRSIARNGGESVHCWQDQNRRPKGSSTTPSLRPRYRGTGLNRDQQEFHKSTKKPTNRPCRSGR</sequence>
<evidence type="ECO:0000313" key="2">
    <source>
        <dbReference type="EMBL" id="CAD1822848.1"/>
    </source>
</evidence>
<dbReference type="EMBL" id="LR862142">
    <property type="protein sequence ID" value="CAD1822848.1"/>
    <property type="molecule type" value="Genomic_DNA"/>
</dbReference>
<evidence type="ECO:0000256" key="1">
    <source>
        <dbReference type="SAM" id="MobiDB-lite"/>
    </source>
</evidence>
<feature type="region of interest" description="Disordered" evidence="1">
    <location>
        <begin position="52"/>
        <end position="102"/>
    </location>
</feature>
<reference evidence="2" key="1">
    <citation type="submission" date="2020-07" db="EMBL/GenBank/DDBJ databases">
        <authorList>
            <person name="Lin J."/>
        </authorList>
    </citation>
    <scope>NUCLEOTIDE SEQUENCE</scope>
</reference>